<gene>
    <name evidence="2" type="ORF">PECUL_23A004730</name>
</gene>
<sequence length="372" mass="41403">MSSLLTPDVQIFLATAGDYEGVMAISEGIYMGVDYLPYRYHTWLKDPQRRMFVAKSEGKVVGFDSFLLVDGGVTAVVQGLRVADWMRGCGVAGILQRFCFQTLRSDHPTVIRVRLTMVENPPATMLNTYHIIHSKAVISVFISAEQLEETIKILESRVSATCDNCIPPVFLEYSEVHNLFPGSLKEEDLLPGSFLMQAWLPITTNKDNLDLMHRWKVQWFCSYPCDALGDVTGSSELHDVKVSFNVNNGIKQTNETISKDDITASTFPASSKSFLGFLSLGSPMFPVPLGEGKHRLDIDLFGTDLSFAKIHVLYQLKEAVKKLSTGGSIICFVYIEESLLAGLNGFFEGFTPFPIWSKQLVLEMDLTAARIS</sequence>
<dbReference type="Pfam" id="PF00583">
    <property type="entry name" value="Acetyltransf_1"/>
    <property type="match status" value="1"/>
</dbReference>
<accession>A0AAD1RJ06</accession>
<evidence type="ECO:0000313" key="3">
    <source>
        <dbReference type="Proteomes" id="UP001295444"/>
    </source>
</evidence>
<evidence type="ECO:0000313" key="2">
    <source>
        <dbReference type="EMBL" id="CAH2272739.1"/>
    </source>
</evidence>
<proteinExistence type="predicted"/>
<dbReference type="SUPFAM" id="SSF55729">
    <property type="entry name" value="Acyl-CoA N-acyltransferases (Nat)"/>
    <property type="match status" value="1"/>
</dbReference>
<evidence type="ECO:0000259" key="1">
    <source>
        <dbReference type="PROSITE" id="PS51186"/>
    </source>
</evidence>
<dbReference type="PROSITE" id="PS51186">
    <property type="entry name" value="GNAT"/>
    <property type="match status" value="1"/>
</dbReference>
<feature type="domain" description="N-acetyltransferase" evidence="1">
    <location>
        <begin position="9"/>
        <end position="138"/>
    </location>
</feature>
<dbReference type="InterPro" id="IPR000182">
    <property type="entry name" value="GNAT_dom"/>
</dbReference>
<dbReference type="PANTHER" id="PTHR47403">
    <property type="entry name" value="LOC100145250 PROTEIN"/>
    <property type="match status" value="1"/>
</dbReference>
<dbReference type="AlphaFoldDB" id="A0AAD1RJ06"/>
<dbReference type="PANTHER" id="PTHR47403:SF2">
    <property type="entry name" value="N-ACETYLTRANSFERASE 16,-LIKE"/>
    <property type="match status" value="1"/>
</dbReference>
<protein>
    <submittedName>
        <fullName evidence="2">Histidine N-acetyltransferase-like</fullName>
    </submittedName>
</protein>
<dbReference type="EMBL" id="OW240914">
    <property type="protein sequence ID" value="CAH2272739.1"/>
    <property type="molecule type" value="Genomic_DNA"/>
</dbReference>
<dbReference type="Pfam" id="PF24066">
    <property type="entry name" value="Hisat_C"/>
    <property type="match status" value="2"/>
</dbReference>
<dbReference type="Gene3D" id="3.40.630.30">
    <property type="match status" value="1"/>
</dbReference>
<organism evidence="2 3">
    <name type="scientific">Pelobates cultripes</name>
    <name type="common">Western spadefoot toad</name>
    <dbReference type="NCBI Taxonomy" id="61616"/>
    <lineage>
        <taxon>Eukaryota</taxon>
        <taxon>Metazoa</taxon>
        <taxon>Chordata</taxon>
        <taxon>Craniata</taxon>
        <taxon>Vertebrata</taxon>
        <taxon>Euteleostomi</taxon>
        <taxon>Amphibia</taxon>
        <taxon>Batrachia</taxon>
        <taxon>Anura</taxon>
        <taxon>Pelobatoidea</taxon>
        <taxon>Pelobatidae</taxon>
        <taxon>Pelobates</taxon>
    </lineage>
</organism>
<dbReference type="InterPro" id="IPR056483">
    <property type="entry name" value="Hisat_C"/>
</dbReference>
<dbReference type="InterPro" id="IPR016181">
    <property type="entry name" value="Acyl_CoA_acyltransferase"/>
</dbReference>
<name>A0AAD1RJ06_PELCU</name>
<dbReference type="GO" id="GO:0016747">
    <property type="term" value="F:acyltransferase activity, transferring groups other than amino-acyl groups"/>
    <property type="evidence" value="ECO:0007669"/>
    <property type="project" value="InterPro"/>
</dbReference>
<keyword evidence="3" id="KW-1185">Reference proteome</keyword>
<reference evidence="2" key="1">
    <citation type="submission" date="2022-03" db="EMBL/GenBank/DDBJ databases">
        <authorList>
            <person name="Alioto T."/>
            <person name="Alioto T."/>
            <person name="Gomez Garrido J."/>
        </authorList>
    </citation>
    <scope>NUCLEOTIDE SEQUENCE</scope>
</reference>
<dbReference type="Proteomes" id="UP001295444">
    <property type="component" value="Chromosome 03"/>
</dbReference>